<evidence type="ECO:0000256" key="1">
    <source>
        <dbReference type="SAM" id="MobiDB-lite"/>
    </source>
</evidence>
<keyword evidence="3" id="KW-1185">Reference proteome</keyword>
<name>A0A4Y2G9D7_ARAVE</name>
<evidence type="ECO:0000313" key="3">
    <source>
        <dbReference type="Proteomes" id="UP000499080"/>
    </source>
</evidence>
<proteinExistence type="predicted"/>
<dbReference type="AlphaFoldDB" id="A0A4Y2G9D7"/>
<sequence length="107" mass="12018">MAQAVKVDSEREAEVKLFRDKLNNMQDSFKKKSSNAQDKDGFLNLKADILVLYIETVTFVVPDNKLESEHSGMQKTGREADELCADSDEGATQARFKPGVNGWEKHV</sequence>
<protein>
    <submittedName>
        <fullName evidence="2">Uncharacterized protein</fullName>
    </submittedName>
</protein>
<organism evidence="2 3">
    <name type="scientific">Araneus ventricosus</name>
    <name type="common">Orbweaver spider</name>
    <name type="synonym">Epeira ventricosa</name>
    <dbReference type="NCBI Taxonomy" id="182803"/>
    <lineage>
        <taxon>Eukaryota</taxon>
        <taxon>Metazoa</taxon>
        <taxon>Ecdysozoa</taxon>
        <taxon>Arthropoda</taxon>
        <taxon>Chelicerata</taxon>
        <taxon>Arachnida</taxon>
        <taxon>Araneae</taxon>
        <taxon>Araneomorphae</taxon>
        <taxon>Entelegynae</taxon>
        <taxon>Araneoidea</taxon>
        <taxon>Araneidae</taxon>
        <taxon>Araneus</taxon>
    </lineage>
</organism>
<comment type="caution">
    <text evidence="2">The sequence shown here is derived from an EMBL/GenBank/DDBJ whole genome shotgun (WGS) entry which is preliminary data.</text>
</comment>
<dbReference type="Proteomes" id="UP000499080">
    <property type="component" value="Unassembled WGS sequence"/>
</dbReference>
<feature type="compositionally biased region" description="Basic and acidic residues" evidence="1">
    <location>
        <begin position="68"/>
        <end position="81"/>
    </location>
</feature>
<dbReference type="EMBL" id="BGPR01001246">
    <property type="protein sequence ID" value="GBM49259.1"/>
    <property type="molecule type" value="Genomic_DNA"/>
</dbReference>
<evidence type="ECO:0000313" key="2">
    <source>
        <dbReference type="EMBL" id="GBM49259.1"/>
    </source>
</evidence>
<reference evidence="2 3" key="1">
    <citation type="journal article" date="2019" name="Sci. Rep.">
        <title>Orb-weaving spider Araneus ventricosus genome elucidates the spidroin gene catalogue.</title>
        <authorList>
            <person name="Kono N."/>
            <person name="Nakamura H."/>
            <person name="Ohtoshi R."/>
            <person name="Moran D.A.P."/>
            <person name="Shinohara A."/>
            <person name="Yoshida Y."/>
            <person name="Fujiwara M."/>
            <person name="Mori M."/>
            <person name="Tomita M."/>
            <person name="Arakawa K."/>
        </authorList>
    </citation>
    <scope>NUCLEOTIDE SEQUENCE [LARGE SCALE GENOMIC DNA]</scope>
</reference>
<gene>
    <name evidence="2" type="ORF">AVEN_71006_1</name>
</gene>
<feature type="region of interest" description="Disordered" evidence="1">
    <location>
        <begin position="68"/>
        <end position="107"/>
    </location>
</feature>
<accession>A0A4Y2G9D7</accession>